<proteinExistence type="predicted"/>
<organism evidence="1">
    <name type="scientific">Rhizophora mucronata</name>
    <name type="common">Asiatic mangrove</name>
    <dbReference type="NCBI Taxonomy" id="61149"/>
    <lineage>
        <taxon>Eukaryota</taxon>
        <taxon>Viridiplantae</taxon>
        <taxon>Streptophyta</taxon>
        <taxon>Embryophyta</taxon>
        <taxon>Tracheophyta</taxon>
        <taxon>Spermatophyta</taxon>
        <taxon>Magnoliopsida</taxon>
        <taxon>eudicotyledons</taxon>
        <taxon>Gunneridae</taxon>
        <taxon>Pentapetalae</taxon>
        <taxon>rosids</taxon>
        <taxon>fabids</taxon>
        <taxon>Malpighiales</taxon>
        <taxon>Rhizophoraceae</taxon>
        <taxon>Rhizophora</taxon>
    </lineage>
</organism>
<reference evidence="1" key="1">
    <citation type="submission" date="2018-02" db="EMBL/GenBank/DDBJ databases">
        <title>Rhizophora mucronata_Transcriptome.</title>
        <authorList>
            <person name="Meera S.P."/>
            <person name="Sreeshan A."/>
            <person name="Augustine A."/>
        </authorList>
    </citation>
    <scope>NUCLEOTIDE SEQUENCE</scope>
    <source>
        <tissue evidence="1">Leaf</tissue>
    </source>
</reference>
<accession>A0A2P2MYU0</accession>
<dbReference type="AlphaFoldDB" id="A0A2P2MYU0"/>
<evidence type="ECO:0000313" key="1">
    <source>
        <dbReference type="EMBL" id="MBX35401.1"/>
    </source>
</evidence>
<dbReference type="EMBL" id="GGEC01054917">
    <property type="protein sequence ID" value="MBX35401.1"/>
    <property type="molecule type" value="Transcribed_RNA"/>
</dbReference>
<sequence length="51" mass="5885">MQENVQCLVPCSTINSMPKVSNRTRNRSCAVTLYIKHNSWGQVHRNQTCSY</sequence>
<name>A0A2P2MYU0_RHIMU</name>
<protein>
    <submittedName>
        <fullName evidence="1">Uncharacterized protein</fullName>
    </submittedName>
</protein>